<reference evidence="1 2" key="1">
    <citation type="journal article" date="2018" name="Biotechnol. Biofuels">
        <title>Integrative visual omics of the white-rot fungus Polyporus brumalis exposes the biotechnological potential of its oxidative enzymes for delignifying raw plant biomass.</title>
        <authorList>
            <person name="Miyauchi S."/>
            <person name="Rancon A."/>
            <person name="Drula E."/>
            <person name="Hage H."/>
            <person name="Chaduli D."/>
            <person name="Favel A."/>
            <person name="Grisel S."/>
            <person name="Henrissat B."/>
            <person name="Herpoel-Gimbert I."/>
            <person name="Ruiz-Duenas F.J."/>
            <person name="Chevret D."/>
            <person name="Hainaut M."/>
            <person name="Lin J."/>
            <person name="Wang M."/>
            <person name="Pangilinan J."/>
            <person name="Lipzen A."/>
            <person name="Lesage-Meessen L."/>
            <person name="Navarro D."/>
            <person name="Riley R."/>
            <person name="Grigoriev I.V."/>
            <person name="Zhou S."/>
            <person name="Raouche S."/>
            <person name="Rosso M.N."/>
        </authorList>
    </citation>
    <scope>NUCLEOTIDE SEQUENCE [LARGE SCALE GENOMIC DNA]</scope>
    <source>
        <strain evidence="1 2">BRFM 1820</strain>
    </source>
</reference>
<dbReference type="EMBL" id="KZ857419">
    <property type="protein sequence ID" value="RDX47391.1"/>
    <property type="molecule type" value="Genomic_DNA"/>
</dbReference>
<proteinExistence type="predicted"/>
<sequence length="73" mass="8275">MLSRPVGLVRLTKFAGSHFHTGATQVCLPVAITLLSEVRSRTLFQEAASMLSRTSSRRFPKLWSSSSRRWIRL</sequence>
<keyword evidence="2" id="KW-1185">Reference proteome</keyword>
<gene>
    <name evidence="1" type="ORF">OH76DRAFT_1405998</name>
</gene>
<evidence type="ECO:0000313" key="1">
    <source>
        <dbReference type="EMBL" id="RDX47391.1"/>
    </source>
</evidence>
<organism evidence="1 2">
    <name type="scientific">Lentinus brumalis</name>
    <dbReference type="NCBI Taxonomy" id="2498619"/>
    <lineage>
        <taxon>Eukaryota</taxon>
        <taxon>Fungi</taxon>
        <taxon>Dikarya</taxon>
        <taxon>Basidiomycota</taxon>
        <taxon>Agaricomycotina</taxon>
        <taxon>Agaricomycetes</taxon>
        <taxon>Polyporales</taxon>
        <taxon>Polyporaceae</taxon>
        <taxon>Lentinus</taxon>
    </lineage>
</organism>
<dbReference type="Proteomes" id="UP000256964">
    <property type="component" value="Unassembled WGS sequence"/>
</dbReference>
<evidence type="ECO:0000313" key="2">
    <source>
        <dbReference type="Proteomes" id="UP000256964"/>
    </source>
</evidence>
<dbReference type="AlphaFoldDB" id="A0A371D4F7"/>
<protein>
    <submittedName>
        <fullName evidence="1">Uncharacterized protein</fullName>
    </submittedName>
</protein>
<accession>A0A371D4F7</accession>
<name>A0A371D4F7_9APHY</name>